<dbReference type="RefSeq" id="WP_111162126.1">
    <property type="nucleotide sequence ID" value="NZ_PCDP01000040.1"/>
</dbReference>
<protein>
    <recommendedName>
        <fullName evidence="4">GDYXXLXY domain-containing protein</fullName>
    </recommendedName>
</protein>
<proteinExistence type="predicted"/>
<evidence type="ECO:0008006" key="4">
    <source>
        <dbReference type="Google" id="ProtNLM"/>
    </source>
</evidence>
<dbReference type="EMBL" id="PCDP01000040">
    <property type="protein sequence ID" value="PZM11189.1"/>
    <property type="molecule type" value="Genomic_DNA"/>
</dbReference>
<dbReference type="AlphaFoldDB" id="A0A2W4CD57"/>
<name>A0A2W4CD57_9HYPH</name>
<reference evidence="2 3" key="1">
    <citation type="journal article" date="2018" name="Sci. Rep.">
        <title>Rhizobium tumorigenes sp. nov., a novel plant tumorigenic bacterium isolated from cane gall tumors on thornless blackberry.</title>
        <authorList>
            <person name="Kuzmanovi N."/>
            <person name="Smalla K."/>
            <person name="Gronow S."/>
            <person name="PuBawska J."/>
        </authorList>
    </citation>
    <scope>NUCLEOTIDE SEQUENCE [LARGE SCALE GENOMIC DNA]</scope>
    <source>
        <strain evidence="2 3">CCBAU 85046</strain>
    </source>
</reference>
<comment type="caution">
    <text evidence="2">The sequence shown here is derived from an EMBL/GenBank/DDBJ whole genome shotgun (WGS) entry which is preliminary data.</text>
</comment>
<keyword evidence="1" id="KW-1133">Transmembrane helix</keyword>
<dbReference type="OrthoDB" id="4868247at2"/>
<keyword evidence="3" id="KW-1185">Reference proteome</keyword>
<evidence type="ECO:0000313" key="2">
    <source>
        <dbReference type="EMBL" id="PZM11189.1"/>
    </source>
</evidence>
<sequence length="200" mass="21652">MSSIFDAGAAAHPYVRRAWIAAIIVALLQTVIIGYTIASHASILRSGTEVLLKTAPIDPRDLLRGDYVVLNYEISSVPASTIVGGPPKEAGERVLSVRLQKQPDGFWGIAESSFGALEAKPDTVVLKSQPFQYYPVDPEQTIRVDYGIERYYIPEGEGSNLDTARSEGQLSIAARVSAGGQAQIRSLLVDGKAVYEEPLY</sequence>
<evidence type="ECO:0000313" key="3">
    <source>
        <dbReference type="Proteomes" id="UP000248925"/>
    </source>
</evidence>
<accession>A0A2W4CD57</accession>
<feature type="transmembrane region" description="Helical" evidence="1">
    <location>
        <begin position="18"/>
        <end position="38"/>
    </location>
</feature>
<gene>
    <name evidence="2" type="ORF">CPY51_20655</name>
</gene>
<evidence type="ECO:0000256" key="1">
    <source>
        <dbReference type="SAM" id="Phobius"/>
    </source>
</evidence>
<organism evidence="2 3">
    <name type="scientific">Rhizobium tubonense</name>
    <dbReference type="NCBI Taxonomy" id="484088"/>
    <lineage>
        <taxon>Bacteria</taxon>
        <taxon>Pseudomonadati</taxon>
        <taxon>Pseudomonadota</taxon>
        <taxon>Alphaproteobacteria</taxon>
        <taxon>Hyphomicrobiales</taxon>
        <taxon>Rhizobiaceae</taxon>
        <taxon>Rhizobium/Agrobacterium group</taxon>
        <taxon>Rhizobium</taxon>
    </lineage>
</organism>
<keyword evidence="1" id="KW-0472">Membrane</keyword>
<dbReference type="InterPro" id="IPR025833">
    <property type="entry name" value="GDYXXLXY"/>
</dbReference>
<dbReference type="Proteomes" id="UP000248925">
    <property type="component" value="Unassembled WGS sequence"/>
</dbReference>
<dbReference type="Pfam" id="PF14345">
    <property type="entry name" value="GDYXXLXY"/>
    <property type="match status" value="1"/>
</dbReference>
<keyword evidence="1" id="KW-0812">Transmembrane</keyword>